<dbReference type="SUPFAM" id="SSF82171">
    <property type="entry name" value="DPP6 N-terminal domain-like"/>
    <property type="match status" value="1"/>
</dbReference>
<dbReference type="Proteomes" id="UP000663823">
    <property type="component" value="Unassembled WGS sequence"/>
</dbReference>
<proteinExistence type="predicted"/>
<dbReference type="Pfam" id="PF00930">
    <property type="entry name" value="DPPIV_N"/>
    <property type="match status" value="1"/>
</dbReference>
<evidence type="ECO:0000313" key="5">
    <source>
        <dbReference type="Proteomes" id="UP000663882"/>
    </source>
</evidence>
<dbReference type="GO" id="GO:0006508">
    <property type="term" value="P:proteolysis"/>
    <property type="evidence" value="ECO:0007669"/>
    <property type="project" value="InterPro"/>
</dbReference>
<dbReference type="InterPro" id="IPR029058">
    <property type="entry name" value="AB_hydrolase_fold"/>
</dbReference>
<name>A0A813SD33_9BILA</name>
<organism evidence="3 5">
    <name type="scientific">Rotaria sordida</name>
    <dbReference type="NCBI Taxonomy" id="392033"/>
    <lineage>
        <taxon>Eukaryota</taxon>
        <taxon>Metazoa</taxon>
        <taxon>Spiralia</taxon>
        <taxon>Gnathifera</taxon>
        <taxon>Rotifera</taxon>
        <taxon>Eurotatoria</taxon>
        <taxon>Bdelloidea</taxon>
        <taxon>Philodinida</taxon>
        <taxon>Philodinidae</taxon>
        <taxon>Rotaria</taxon>
    </lineage>
</organism>
<feature type="domain" description="Dipeptidylpeptidase IV N-terminal" evidence="2">
    <location>
        <begin position="122"/>
        <end position="446"/>
    </location>
</feature>
<evidence type="ECO:0000313" key="3">
    <source>
        <dbReference type="EMBL" id="CAF0793419.1"/>
    </source>
</evidence>
<dbReference type="EMBL" id="CAJNOO010000085">
    <property type="protein sequence ID" value="CAF0793419.1"/>
    <property type="molecule type" value="Genomic_DNA"/>
</dbReference>
<accession>A0A813SD33</accession>
<dbReference type="Pfam" id="PF00326">
    <property type="entry name" value="Peptidase_S9"/>
    <property type="match status" value="1"/>
</dbReference>
<dbReference type="InterPro" id="IPR002469">
    <property type="entry name" value="Peptidase_S9B_N"/>
</dbReference>
<dbReference type="Gene3D" id="3.40.50.1820">
    <property type="entry name" value="alpha/beta hydrolase"/>
    <property type="match status" value="1"/>
</dbReference>
<feature type="domain" description="Peptidase S9 prolyl oligopeptidase catalytic" evidence="1">
    <location>
        <begin position="541"/>
        <end position="737"/>
    </location>
</feature>
<comment type="caution">
    <text evidence="3">The sequence shown here is derived from an EMBL/GenBank/DDBJ whole genome shotgun (WGS) entry which is preliminary data.</text>
</comment>
<dbReference type="InterPro" id="IPR050278">
    <property type="entry name" value="Serine_Prot_S9B/DPPIV"/>
</dbReference>
<dbReference type="AlphaFoldDB" id="A0A813SD33"/>
<protein>
    <submittedName>
        <fullName evidence="3">Uncharacterized protein</fullName>
    </submittedName>
</protein>
<dbReference type="PANTHER" id="PTHR11731">
    <property type="entry name" value="PROTEASE FAMILY S9B,C DIPEPTIDYL-PEPTIDASE IV-RELATED"/>
    <property type="match status" value="1"/>
</dbReference>
<dbReference type="Proteomes" id="UP000663882">
    <property type="component" value="Unassembled WGS sequence"/>
</dbReference>
<dbReference type="SUPFAM" id="SSF53474">
    <property type="entry name" value="alpha/beta-Hydrolases"/>
    <property type="match status" value="1"/>
</dbReference>
<evidence type="ECO:0000259" key="1">
    <source>
        <dbReference type="Pfam" id="PF00326"/>
    </source>
</evidence>
<dbReference type="Gene3D" id="2.140.10.30">
    <property type="entry name" value="Dipeptidylpeptidase IV, N-terminal domain"/>
    <property type="match status" value="1"/>
</dbReference>
<dbReference type="GO" id="GO:0008239">
    <property type="term" value="F:dipeptidyl-peptidase activity"/>
    <property type="evidence" value="ECO:0007669"/>
    <property type="project" value="TreeGrafter"/>
</dbReference>
<gene>
    <name evidence="4" type="ORF">OTI717_LOCUS6326</name>
    <name evidence="3" type="ORF">RFH988_LOCUS3541</name>
</gene>
<dbReference type="PANTHER" id="PTHR11731:SF193">
    <property type="entry name" value="DIPEPTIDYL PEPTIDASE 9"/>
    <property type="match status" value="1"/>
</dbReference>
<dbReference type="InterPro" id="IPR001375">
    <property type="entry name" value="Peptidase_S9_cat"/>
</dbReference>
<dbReference type="EMBL" id="CAJOAX010000438">
    <property type="protein sequence ID" value="CAF3591391.1"/>
    <property type="molecule type" value="Genomic_DNA"/>
</dbReference>
<sequence length="737" mass="86349">MLYRQITSIDVIQIPAPGFNLPESIQFSPDDNIVTYIRAPYQFLSTRQLYAYDLRIDKEFIFSDLKNADEVIETNPSKEEQSRRGRQHQLTTPVTRYQWAKNQTQSMLLITMDNTLYIYYNKEIRLLVDRSDQTSIMDCKLSPDGKLVAYVQNCEIYCISTISSAEPRQLTFDARNCPCKTNGLAEFIAQEEMDRHDGFWWSDDSCFIAFTQVDGSNVPVLRISHLGSEDPDHIDEYRYPFAGKANVHVTVGIIDLRNENNQKQPIIHWVDLSKFKDYYIARVDFFPDNSLALQIENRQQTKLQLYQYDFLNKKPLKLLIEEISELWINLHDLFYTLKKTPTQFIWASERTGYMHLELHDYNSGKLIKILTHGNWVVQRIPDIDEDNSIIYFLANRETPLETHLYSVNYNDDVPKIDRITQESGTHIVYCFNHTHQYCITQWSSIDQYPIIRMLDVKKKEIIKTFDHIKQGVLRTIEQFHLVKPKLFPILNRNNDTLYCALYTPDNEQDRYQTPYPTLVSVYGGPRLQRVANSWSLRSEMRCQRLVEAGYVVFCLDNRGSSNRGVAFESSIRHNMGYIELDDQIDGVQYLIKQGITDEKRVGIFGWSYGGYMSAMALVRASDIFKIGIAGAPVTHWDGYDTHYTERYMGTPEENPYGYETSSIMYHVNNLKGHLMIIHGLIDENVHFRHSARLINALIRANKPYELVIFPNEQHAPRRCDERVYMEERMFEFIRKYL</sequence>
<reference evidence="3" key="1">
    <citation type="submission" date="2021-02" db="EMBL/GenBank/DDBJ databases">
        <authorList>
            <person name="Nowell W R."/>
        </authorList>
    </citation>
    <scope>NUCLEOTIDE SEQUENCE</scope>
</reference>
<dbReference type="GO" id="GO:0008236">
    <property type="term" value="F:serine-type peptidase activity"/>
    <property type="evidence" value="ECO:0007669"/>
    <property type="project" value="InterPro"/>
</dbReference>
<evidence type="ECO:0000313" key="4">
    <source>
        <dbReference type="EMBL" id="CAF3591391.1"/>
    </source>
</evidence>
<evidence type="ECO:0000259" key="2">
    <source>
        <dbReference type="Pfam" id="PF00930"/>
    </source>
</evidence>
<dbReference type="OrthoDB" id="16520at2759"/>